<evidence type="ECO:0000256" key="5">
    <source>
        <dbReference type="ARBA" id="ARBA00022679"/>
    </source>
</evidence>
<feature type="domain" description="Glycosyl transferase family 3" evidence="10">
    <location>
        <begin position="83"/>
        <end position="342"/>
    </location>
</feature>
<dbReference type="SUPFAM" id="SSF52418">
    <property type="entry name" value="Nucleoside phosphorylase/phosphoribosyltransferase catalytic domain"/>
    <property type="match status" value="1"/>
</dbReference>
<dbReference type="FunFam" id="3.40.1030.10:FF:000002">
    <property type="entry name" value="Anthranilate phosphoribosyltransferase"/>
    <property type="match status" value="1"/>
</dbReference>
<keyword evidence="13" id="KW-1185">Reference proteome</keyword>
<dbReference type="GO" id="GO:0000162">
    <property type="term" value="P:L-tryptophan biosynthetic process"/>
    <property type="evidence" value="ECO:0007669"/>
    <property type="project" value="UniProtKB-KW"/>
</dbReference>
<dbReference type="Proteomes" id="UP000242525">
    <property type="component" value="Unassembled WGS sequence"/>
</dbReference>
<dbReference type="EC" id="2.4.2.18" evidence="2"/>
<dbReference type="InterPro" id="IPR017459">
    <property type="entry name" value="Glycosyl_Trfase_fam3_N_dom"/>
</dbReference>
<dbReference type="InterPro" id="IPR000312">
    <property type="entry name" value="Glycosyl_Trfase_fam3"/>
</dbReference>
<dbReference type="Pfam" id="PF02885">
    <property type="entry name" value="Glycos_trans_3N"/>
    <property type="match status" value="1"/>
</dbReference>
<comment type="similarity">
    <text evidence="8">Belongs to the anthranilate phosphoribosyltransferase family.</text>
</comment>
<dbReference type="PANTHER" id="PTHR43285:SF2">
    <property type="entry name" value="ANTHRANILATE PHOSPHORIBOSYLTRANSFERASE"/>
    <property type="match status" value="1"/>
</dbReference>
<dbReference type="HAMAP" id="MF_00211">
    <property type="entry name" value="TrpD"/>
    <property type="match status" value="1"/>
</dbReference>
<evidence type="ECO:0000256" key="3">
    <source>
        <dbReference type="ARBA" id="ARBA00022605"/>
    </source>
</evidence>
<keyword evidence="3" id="KW-0028">Amino-acid biosynthesis</keyword>
<dbReference type="PANTHER" id="PTHR43285">
    <property type="entry name" value="ANTHRANILATE PHOSPHORIBOSYLTRANSFERASE"/>
    <property type="match status" value="1"/>
</dbReference>
<dbReference type="InterPro" id="IPR035902">
    <property type="entry name" value="Nuc_phospho_transferase"/>
</dbReference>
<gene>
    <name evidence="12" type="ORF">BN980_GECA01s08601g</name>
</gene>
<keyword evidence="4" id="KW-0328">Glycosyltransferase</keyword>
<protein>
    <recommendedName>
        <fullName evidence="9">Anthranilate phosphoribosyltransferase</fullName>
        <ecNumber evidence="2">2.4.2.18</ecNumber>
    </recommendedName>
</protein>
<dbReference type="AlphaFoldDB" id="A0A0J9X4E0"/>
<dbReference type="Pfam" id="PF00591">
    <property type="entry name" value="Glycos_transf_3"/>
    <property type="match status" value="1"/>
</dbReference>
<organism evidence="12 13">
    <name type="scientific">Geotrichum candidum</name>
    <name type="common">Oospora lactis</name>
    <name type="synonym">Dipodascus geotrichum</name>
    <dbReference type="NCBI Taxonomy" id="1173061"/>
    <lineage>
        <taxon>Eukaryota</taxon>
        <taxon>Fungi</taxon>
        <taxon>Dikarya</taxon>
        <taxon>Ascomycota</taxon>
        <taxon>Saccharomycotina</taxon>
        <taxon>Dipodascomycetes</taxon>
        <taxon>Dipodascales</taxon>
        <taxon>Dipodascaceae</taxon>
        <taxon>Geotrichum</taxon>
    </lineage>
</organism>
<evidence type="ECO:0000313" key="12">
    <source>
        <dbReference type="EMBL" id="CDO51582.1"/>
    </source>
</evidence>
<dbReference type="OrthoDB" id="427800at2759"/>
<comment type="pathway">
    <text evidence="1">Amino-acid biosynthesis; L-tryptophan biosynthesis; L-tryptophan from chorismate: step 2/5.</text>
</comment>
<evidence type="ECO:0000256" key="6">
    <source>
        <dbReference type="ARBA" id="ARBA00022822"/>
    </source>
</evidence>
<keyword evidence="7" id="KW-0057">Aromatic amino acid biosynthesis</keyword>
<dbReference type="SUPFAM" id="SSF47648">
    <property type="entry name" value="Nucleoside phosphorylase/phosphoribosyltransferase N-terminal domain"/>
    <property type="match status" value="1"/>
</dbReference>
<accession>A0A0J9X4E0</accession>
<dbReference type="EMBL" id="CCBN010000001">
    <property type="protein sequence ID" value="CDO51582.1"/>
    <property type="molecule type" value="Genomic_DNA"/>
</dbReference>
<dbReference type="Gene3D" id="3.40.1030.10">
    <property type="entry name" value="Nucleoside phosphorylase/phosphoribosyltransferase catalytic domain"/>
    <property type="match status" value="1"/>
</dbReference>
<feature type="domain" description="Glycosyl transferase family 3 N-terminal" evidence="11">
    <location>
        <begin position="6"/>
        <end position="68"/>
    </location>
</feature>
<evidence type="ECO:0000256" key="8">
    <source>
        <dbReference type="ARBA" id="ARBA00061500"/>
    </source>
</evidence>
<evidence type="ECO:0000256" key="1">
    <source>
        <dbReference type="ARBA" id="ARBA00004907"/>
    </source>
</evidence>
<evidence type="ECO:0000259" key="10">
    <source>
        <dbReference type="Pfam" id="PF00591"/>
    </source>
</evidence>
<evidence type="ECO:0000259" key="11">
    <source>
        <dbReference type="Pfam" id="PF02885"/>
    </source>
</evidence>
<dbReference type="GO" id="GO:0005829">
    <property type="term" value="C:cytosol"/>
    <property type="evidence" value="ECO:0007669"/>
    <property type="project" value="TreeGrafter"/>
</dbReference>
<dbReference type="Gene3D" id="1.20.970.10">
    <property type="entry name" value="Transferase, Pyrimidine Nucleoside Phosphorylase, Chain C"/>
    <property type="match status" value="1"/>
</dbReference>
<evidence type="ECO:0000313" key="13">
    <source>
        <dbReference type="Proteomes" id="UP000242525"/>
    </source>
</evidence>
<proteinExistence type="inferred from homology"/>
<evidence type="ECO:0000256" key="7">
    <source>
        <dbReference type="ARBA" id="ARBA00023141"/>
    </source>
</evidence>
<keyword evidence="5 12" id="KW-0808">Transferase</keyword>
<comment type="caution">
    <text evidence="12">The sequence shown here is derived from an EMBL/GenBank/DDBJ whole genome shotgun (WGS) entry which is preliminary data.</text>
</comment>
<sequence>MTNLTPYLKSLLNRPPTLTPSDLTEVLDLLLQDKASDIQMASFLTCLRITGLDHSPDFIAAAAKRLMSEAKRIDSSKVDPAGYVDIVGTGGDGQNTFNVSTTASIVAGGAGINVCKHGGKASTSASGAGDLLTSLGVNTSNVTNVTAPEILKSSNYCFLFAPVFHPAMAKIAVLRKELGIPSIFNILGPLLNPIPIKARIIGVYSESLGRVFAEAVKELNTAAGRPGSRALIVWGTEGLDEISPAGPSKIWEVTASGEIKEYTVTPADFGLPEHSLETVKSGTPQENAKVVEKLVNNELEENHPILDYVLINAGALAYIDGSAKDWKEGVALARESITSGRAKTTLKEFVEASNKEY</sequence>
<evidence type="ECO:0000256" key="2">
    <source>
        <dbReference type="ARBA" id="ARBA00011948"/>
    </source>
</evidence>
<reference evidence="12" key="1">
    <citation type="submission" date="2014-03" db="EMBL/GenBank/DDBJ databases">
        <authorList>
            <person name="Casaregola S."/>
        </authorList>
    </citation>
    <scope>NUCLEOTIDE SEQUENCE [LARGE SCALE GENOMIC DNA]</scope>
    <source>
        <strain evidence="12">CLIB 918</strain>
    </source>
</reference>
<evidence type="ECO:0000256" key="9">
    <source>
        <dbReference type="ARBA" id="ARBA00071401"/>
    </source>
</evidence>
<dbReference type="GO" id="GO:0004048">
    <property type="term" value="F:anthranilate phosphoribosyltransferase activity"/>
    <property type="evidence" value="ECO:0007669"/>
    <property type="project" value="UniProtKB-EC"/>
</dbReference>
<evidence type="ECO:0000256" key="4">
    <source>
        <dbReference type="ARBA" id="ARBA00022676"/>
    </source>
</evidence>
<name>A0A0J9X4E0_GEOCN</name>
<dbReference type="InterPro" id="IPR036320">
    <property type="entry name" value="Glycosyl_Trfase_fam3_N_dom_sf"/>
</dbReference>
<dbReference type="InterPro" id="IPR005940">
    <property type="entry name" value="Anthranilate_Pribosyl_Tfrase"/>
</dbReference>
<keyword evidence="6" id="KW-0822">Tryptophan biosynthesis</keyword>
<dbReference type="STRING" id="1173061.A0A0J9X4E0"/>
<dbReference type="NCBIfam" id="TIGR01245">
    <property type="entry name" value="trpD"/>
    <property type="match status" value="1"/>
</dbReference>